<dbReference type="EC" id="3.4.19.12" evidence="3"/>
<dbReference type="Gene3D" id="3.30.40.10">
    <property type="entry name" value="Zinc/RING finger domain, C3HC4 (zinc finger)"/>
    <property type="match status" value="1"/>
</dbReference>
<dbReference type="PANTHER" id="PTHR21646">
    <property type="entry name" value="UBIQUITIN CARBOXYL-TERMINAL HYDROLASE"/>
    <property type="match status" value="1"/>
</dbReference>
<evidence type="ECO:0000256" key="15">
    <source>
        <dbReference type="PROSITE-ProRule" id="PRU00502"/>
    </source>
</evidence>
<evidence type="ECO:0000256" key="12">
    <source>
        <dbReference type="ARBA" id="ARBA00023163"/>
    </source>
</evidence>
<keyword evidence="4" id="KW-0645">Protease</keyword>
<reference evidence="20 21" key="1">
    <citation type="journal article" date="2020" name="Nat. Food">
        <title>A phased Vanilla planifolia genome enables genetic improvement of flavour and production.</title>
        <authorList>
            <person name="Hasing T."/>
            <person name="Tang H."/>
            <person name="Brym M."/>
            <person name="Khazi F."/>
            <person name="Huang T."/>
            <person name="Chambers A.H."/>
        </authorList>
    </citation>
    <scope>NUCLEOTIDE SEQUENCE [LARGE SCALE GENOMIC DNA]</scope>
    <source>
        <tissue evidence="20">Leaf</tissue>
    </source>
</reference>
<feature type="domain" description="USP" evidence="18">
    <location>
        <begin position="274"/>
        <end position="642"/>
    </location>
</feature>
<dbReference type="GO" id="GO:0005634">
    <property type="term" value="C:nucleus"/>
    <property type="evidence" value="ECO:0007669"/>
    <property type="project" value="UniProtKB-SubCell"/>
</dbReference>
<evidence type="ECO:0000256" key="13">
    <source>
        <dbReference type="ARBA" id="ARBA00023242"/>
    </source>
</evidence>
<name>A0A835PYK1_VANPL</name>
<evidence type="ECO:0000256" key="3">
    <source>
        <dbReference type="ARBA" id="ARBA00012759"/>
    </source>
</evidence>
<dbReference type="PROSITE" id="PS50235">
    <property type="entry name" value="USP_3"/>
    <property type="match status" value="1"/>
</dbReference>
<dbReference type="Gene3D" id="3.90.70.10">
    <property type="entry name" value="Cysteine proteinases"/>
    <property type="match status" value="1"/>
</dbReference>
<evidence type="ECO:0000256" key="8">
    <source>
        <dbReference type="ARBA" id="ARBA00022801"/>
    </source>
</evidence>
<evidence type="ECO:0000259" key="18">
    <source>
        <dbReference type="PROSITE" id="PS50235"/>
    </source>
</evidence>
<keyword evidence="7" id="KW-0833">Ubl conjugation pathway</keyword>
<feature type="domain" description="UBP-type" evidence="19">
    <location>
        <begin position="96"/>
        <end position="212"/>
    </location>
</feature>
<evidence type="ECO:0000313" key="21">
    <source>
        <dbReference type="Proteomes" id="UP000639772"/>
    </source>
</evidence>
<feature type="region of interest" description="Disordered" evidence="16">
    <location>
        <begin position="210"/>
        <end position="229"/>
    </location>
</feature>
<comment type="similarity">
    <text evidence="14">Belongs to the peptidase C19 family. UBP8 subfamily.</text>
</comment>
<dbReference type="InterPro" id="IPR018200">
    <property type="entry name" value="USP_CS"/>
</dbReference>
<dbReference type="SUPFAM" id="SSF57850">
    <property type="entry name" value="RING/U-box"/>
    <property type="match status" value="1"/>
</dbReference>
<keyword evidence="5" id="KW-0479">Metal-binding</keyword>
<keyword evidence="17" id="KW-0732">Signal</keyword>
<gene>
    <name evidence="20" type="ORF">HPP92_021367</name>
</gene>
<dbReference type="GO" id="GO:0070461">
    <property type="term" value="C:SAGA-type complex"/>
    <property type="evidence" value="ECO:0007669"/>
    <property type="project" value="UniProtKB-ARBA"/>
</dbReference>
<dbReference type="OrthoDB" id="47475at2759"/>
<proteinExistence type="inferred from homology"/>
<dbReference type="GO" id="GO:0006508">
    <property type="term" value="P:proteolysis"/>
    <property type="evidence" value="ECO:0007669"/>
    <property type="project" value="UniProtKB-KW"/>
</dbReference>
<dbReference type="SUPFAM" id="SSF54001">
    <property type="entry name" value="Cysteine proteinases"/>
    <property type="match status" value="1"/>
</dbReference>
<dbReference type="InterPro" id="IPR001394">
    <property type="entry name" value="Peptidase_C19_UCH"/>
</dbReference>
<keyword evidence="10" id="KW-0862">Zinc</keyword>
<dbReference type="GO" id="GO:0004843">
    <property type="term" value="F:cysteine-type deubiquitinase activity"/>
    <property type="evidence" value="ECO:0007669"/>
    <property type="project" value="UniProtKB-EC"/>
</dbReference>
<dbReference type="Pfam" id="PF00443">
    <property type="entry name" value="UCH"/>
    <property type="match status" value="1"/>
</dbReference>
<evidence type="ECO:0000256" key="4">
    <source>
        <dbReference type="ARBA" id="ARBA00022670"/>
    </source>
</evidence>
<evidence type="ECO:0000256" key="11">
    <source>
        <dbReference type="ARBA" id="ARBA00023015"/>
    </source>
</evidence>
<dbReference type="AlphaFoldDB" id="A0A835PYK1"/>
<dbReference type="Pfam" id="PF02148">
    <property type="entry name" value="zf-UBP"/>
    <property type="match status" value="1"/>
</dbReference>
<comment type="subcellular location">
    <subcellularLocation>
        <location evidence="2">Nucleus</location>
    </subcellularLocation>
</comment>
<evidence type="ECO:0000256" key="6">
    <source>
        <dbReference type="ARBA" id="ARBA00022771"/>
    </source>
</evidence>
<dbReference type="PANTHER" id="PTHR21646:SF33">
    <property type="entry name" value="UBIQUITIN CARBOXYL-TERMINAL HYDROLASE 22"/>
    <property type="match status" value="1"/>
</dbReference>
<dbReference type="InterPro" id="IPR013083">
    <property type="entry name" value="Znf_RING/FYVE/PHD"/>
</dbReference>
<dbReference type="GO" id="GO:0016579">
    <property type="term" value="P:protein deubiquitination"/>
    <property type="evidence" value="ECO:0007669"/>
    <property type="project" value="InterPro"/>
</dbReference>
<dbReference type="FunFam" id="3.90.70.10:FF:000089">
    <property type="entry name" value="Ubiquitinyl hydrolase 1"/>
    <property type="match status" value="1"/>
</dbReference>
<protein>
    <recommendedName>
        <fullName evidence="3">ubiquitinyl hydrolase 1</fullName>
        <ecNumber evidence="3">3.4.19.12</ecNumber>
    </recommendedName>
</protein>
<evidence type="ECO:0000313" key="20">
    <source>
        <dbReference type="EMBL" id="KAG0462891.1"/>
    </source>
</evidence>
<evidence type="ECO:0000256" key="5">
    <source>
        <dbReference type="ARBA" id="ARBA00022723"/>
    </source>
</evidence>
<feature type="chain" id="PRO_5032368767" description="ubiquitinyl hydrolase 1" evidence="17">
    <location>
        <begin position="18"/>
        <end position="655"/>
    </location>
</feature>
<keyword evidence="6 15" id="KW-0863">Zinc-finger</keyword>
<accession>A0A835PYK1</accession>
<dbReference type="InterPro" id="IPR038765">
    <property type="entry name" value="Papain-like_cys_pep_sf"/>
</dbReference>
<dbReference type="InterPro" id="IPR028889">
    <property type="entry name" value="USP"/>
</dbReference>
<keyword evidence="13" id="KW-0539">Nucleus</keyword>
<comment type="caution">
    <text evidence="20">The sequence shown here is derived from an EMBL/GenBank/DDBJ whole genome shotgun (WGS) entry which is preliminary data.</text>
</comment>
<dbReference type="InterPro" id="IPR001607">
    <property type="entry name" value="Znf_UBP"/>
</dbReference>
<evidence type="ECO:0000256" key="10">
    <source>
        <dbReference type="ARBA" id="ARBA00022833"/>
    </source>
</evidence>
<keyword evidence="9" id="KW-0788">Thiol protease</keyword>
<evidence type="ECO:0000256" key="7">
    <source>
        <dbReference type="ARBA" id="ARBA00022786"/>
    </source>
</evidence>
<organism evidence="20 21">
    <name type="scientific">Vanilla planifolia</name>
    <name type="common">Vanilla</name>
    <dbReference type="NCBI Taxonomy" id="51239"/>
    <lineage>
        <taxon>Eukaryota</taxon>
        <taxon>Viridiplantae</taxon>
        <taxon>Streptophyta</taxon>
        <taxon>Embryophyta</taxon>
        <taxon>Tracheophyta</taxon>
        <taxon>Spermatophyta</taxon>
        <taxon>Magnoliopsida</taxon>
        <taxon>Liliopsida</taxon>
        <taxon>Asparagales</taxon>
        <taxon>Orchidaceae</taxon>
        <taxon>Vanilloideae</taxon>
        <taxon>Vanilleae</taxon>
        <taxon>Vanilla</taxon>
    </lineage>
</organism>
<evidence type="ECO:0000256" key="16">
    <source>
        <dbReference type="SAM" id="MobiDB-lite"/>
    </source>
</evidence>
<evidence type="ECO:0000256" key="2">
    <source>
        <dbReference type="ARBA" id="ARBA00004123"/>
    </source>
</evidence>
<dbReference type="Proteomes" id="UP000639772">
    <property type="component" value="Chromosome 11"/>
</dbReference>
<evidence type="ECO:0000256" key="9">
    <source>
        <dbReference type="ARBA" id="ARBA00022807"/>
    </source>
</evidence>
<dbReference type="EMBL" id="JADCNM010000011">
    <property type="protein sequence ID" value="KAG0462891.1"/>
    <property type="molecule type" value="Genomic_DNA"/>
</dbReference>
<evidence type="ECO:0000256" key="14">
    <source>
        <dbReference type="ARBA" id="ARBA00038490"/>
    </source>
</evidence>
<dbReference type="PROSITE" id="PS50271">
    <property type="entry name" value="ZF_UBP"/>
    <property type="match status" value="1"/>
</dbReference>
<evidence type="ECO:0000256" key="17">
    <source>
        <dbReference type="SAM" id="SignalP"/>
    </source>
</evidence>
<keyword evidence="8" id="KW-0378">Hydrolase</keyword>
<dbReference type="PROSITE" id="PS00972">
    <property type="entry name" value="USP_1"/>
    <property type="match status" value="1"/>
</dbReference>
<dbReference type="InterPro" id="IPR050185">
    <property type="entry name" value="Ub_carboxyl-term_hydrolase"/>
</dbReference>
<feature type="signal peptide" evidence="17">
    <location>
        <begin position="1"/>
        <end position="17"/>
    </location>
</feature>
<evidence type="ECO:0000259" key="19">
    <source>
        <dbReference type="PROSITE" id="PS50271"/>
    </source>
</evidence>
<comment type="catalytic activity">
    <reaction evidence="1">
        <text>Thiol-dependent hydrolysis of ester, thioester, amide, peptide and isopeptide bonds formed by the C-terminal Gly of ubiquitin (a 76-residue protein attached to proteins as an intracellular targeting signal).</text>
        <dbReference type="EC" id="3.4.19.12"/>
    </reaction>
</comment>
<evidence type="ECO:0000256" key="1">
    <source>
        <dbReference type="ARBA" id="ARBA00000707"/>
    </source>
</evidence>
<sequence>MLLISLLPLLHQLRTLPASIYSYNCVTCHFSGVEETAIVRQHDSPITESRVPIDLWQRVKAFSSVDTVDGPDLLMASVSTRRASSSTVAPNPRLPPPCTHLAAYHSSGGSRSLRLLQRCLQVSPLGRAEVRRHPGEVPRCASCSSVGGPRLYACLTCAAVHCPAHAPSHADAGHEIAVDVDRAELFCCACHDQVYDRDFDTAVVLAQASAAPGSARTEPTAAEEGDRKRRRVDYRLFDTDPKERETFLRGSSPIFVHEQNVLSPTGSRLPWGVRGLNNLGNTCFLNSVLQALLHTPLLRSHFLNDRHNRFVCQQRSRRKKGGNPGEKKNATSCLACDMDAMYSAVFSGNPRPYSPAKFLYSWWQHASHLASYEQQDAHDFFITMLDRIHEDEHEWCKSLIEGGGDCCIVHKVFSGTLRSDVTCTICGYTSTTYDPCMDISLDLDYGKNSKKSAASNSHACNIDTNFFLSQNNGMSTLLGCLERFTGPEKLGSDQKLFCEHCQVKQESLKQMSITKLPLVACFHIKRFEHSTLKNMSKKIDRYVQFPFYLDMSPYLSSSILRSRCGNRLFCSADGESDVDLELASEFEIFAVITHSGNLESGHYTTFLRQNNHWYKCDDSCVTHVSENTVRASQAYMLFYGQRFLHYKASRHAIAF</sequence>
<keyword evidence="11" id="KW-0805">Transcription regulation</keyword>
<keyword evidence="12" id="KW-0804">Transcription</keyword>
<dbReference type="GO" id="GO:0008270">
    <property type="term" value="F:zinc ion binding"/>
    <property type="evidence" value="ECO:0007669"/>
    <property type="project" value="UniProtKB-KW"/>
</dbReference>